<gene>
    <name evidence="1" type="ORF">C3E78_03880</name>
</gene>
<reference evidence="2" key="1">
    <citation type="submission" date="2018-01" db="EMBL/GenBank/DDBJ databases">
        <authorList>
            <person name="Li J."/>
        </authorList>
    </citation>
    <scope>NUCLEOTIDE SEQUENCE [LARGE SCALE GENOMIC DNA]</scope>
    <source>
        <strain evidence="2">592</strain>
    </source>
</reference>
<dbReference type="EMBL" id="CP026952">
    <property type="protein sequence ID" value="AWB91426.1"/>
    <property type="molecule type" value="Genomic_DNA"/>
</dbReference>
<evidence type="ECO:0008006" key="3">
    <source>
        <dbReference type="Google" id="ProtNLM"/>
    </source>
</evidence>
<sequence>MGILRIMRRRWYVVAIGLALLAGAVHHAASRPGVYWSQADVVILLPQSARYPNVIEQSSQSLIAMAGVIERDVNRGAAASATSSAGVTLAGEGIRDGHAIKLPNNGGQWATNFDRPALEVQVVGPDRAAVEAQMSALLDKVRNTLTARQDALDVPQVTRITASVAPATPPVFHLDGSPAKAVAATLVLGGGLIPTAAVAVDRQLLARSRRRQPGREPARHEGLTA</sequence>
<keyword evidence="2" id="KW-1185">Reference proteome</keyword>
<protein>
    <recommendedName>
        <fullName evidence="3">Polysaccharide chain length determinant N-terminal domain-containing protein</fullName>
    </recommendedName>
</protein>
<proteinExistence type="predicted"/>
<name>A0A2S0WJB0_9ACTN</name>
<dbReference type="KEGG" id="aez:C3E78_03880"/>
<evidence type="ECO:0000313" key="2">
    <source>
        <dbReference type="Proteomes" id="UP000244384"/>
    </source>
</evidence>
<dbReference type="Proteomes" id="UP000244384">
    <property type="component" value="Chromosome"/>
</dbReference>
<accession>A0A2S0WJB0</accession>
<evidence type="ECO:0000313" key="1">
    <source>
        <dbReference type="EMBL" id="AWB91426.1"/>
    </source>
</evidence>
<organism evidence="1 2">
    <name type="scientific">Aeromicrobium chenweiae</name>
    <dbReference type="NCBI Taxonomy" id="2079793"/>
    <lineage>
        <taxon>Bacteria</taxon>
        <taxon>Bacillati</taxon>
        <taxon>Actinomycetota</taxon>
        <taxon>Actinomycetes</taxon>
        <taxon>Propionibacteriales</taxon>
        <taxon>Nocardioidaceae</taxon>
        <taxon>Aeromicrobium</taxon>
    </lineage>
</organism>
<dbReference type="AlphaFoldDB" id="A0A2S0WJB0"/>